<dbReference type="Proteomes" id="UP001652621">
    <property type="component" value="Unplaced"/>
</dbReference>
<proteinExistence type="predicted"/>
<keyword evidence="1" id="KW-1133">Transmembrane helix</keyword>
<keyword evidence="1" id="KW-0812">Transmembrane</keyword>
<evidence type="ECO:0000313" key="3">
    <source>
        <dbReference type="RefSeq" id="XP_058978812.1"/>
    </source>
</evidence>
<evidence type="ECO:0000313" key="2">
    <source>
        <dbReference type="Proteomes" id="UP001652621"/>
    </source>
</evidence>
<evidence type="ECO:0000256" key="1">
    <source>
        <dbReference type="SAM" id="Phobius"/>
    </source>
</evidence>
<name>A0ABM3UZ55_MUSDO</name>
<gene>
    <name evidence="3" type="primary">LOC131802479</name>
</gene>
<keyword evidence="1" id="KW-0472">Membrane</keyword>
<organism evidence="2 3">
    <name type="scientific">Musca domestica</name>
    <name type="common">House fly</name>
    <dbReference type="NCBI Taxonomy" id="7370"/>
    <lineage>
        <taxon>Eukaryota</taxon>
        <taxon>Metazoa</taxon>
        <taxon>Ecdysozoa</taxon>
        <taxon>Arthropoda</taxon>
        <taxon>Hexapoda</taxon>
        <taxon>Insecta</taxon>
        <taxon>Pterygota</taxon>
        <taxon>Neoptera</taxon>
        <taxon>Endopterygota</taxon>
        <taxon>Diptera</taxon>
        <taxon>Brachycera</taxon>
        <taxon>Muscomorpha</taxon>
        <taxon>Muscoidea</taxon>
        <taxon>Muscidae</taxon>
        <taxon>Musca</taxon>
    </lineage>
</organism>
<sequence>MKIVFQIHNDINSLLHFIDTIEDVILMSRLGILTRNILTDKENDLVRSTDEFREIKIASLIFENDIILTLLIPRFSTHIFENYVLEPLVNEKNESLFLTSNEILLDNKRNIYMTSPKDNKVKNLVVINDKCIEDIFNSAIIQNCLKIKKEPEEIIKELGFGLLTAKNLKRKQIIQNCSDDPILIEGTKIIKFENCSVNLNNQLFVNQNEIVIDHYISPGYLKRIESDNYTEALTLHFINMKTVEIRKELAKSKQKITNNNVLSHILMLIVLIGSILLLAKYLIKYVIMNNKNVPRTEALTNDGGVTVPTSTVPTVTIPTVTNTF</sequence>
<dbReference type="GeneID" id="131802479"/>
<accession>A0ABM3UZ55</accession>
<feature type="transmembrane region" description="Helical" evidence="1">
    <location>
        <begin position="261"/>
        <end position="283"/>
    </location>
</feature>
<protein>
    <submittedName>
        <fullName evidence="3">Uncharacterized protein LOC131802479 isoform X1</fullName>
    </submittedName>
</protein>
<keyword evidence="2" id="KW-1185">Reference proteome</keyword>
<dbReference type="RefSeq" id="XP_058978812.1">
    <property type="nucleotide sequence ID" value="XM_059122829.1"/>
</dbReference>
<reference evidence="3" key="1">
    <citation type="submission" date="2025-08" db="UniProtKB">
        <authorList>
            <consortium name="RefSeq"/>
        </authorList>
    </citation>
    <scope>IDENTIFICATION</scope>
    <source>
        <strain evidence="3">Aabys</strain>
        <tissue evidence="3">Whole body</tissue>
    </source>
</reference>